<feature type="region of interest" description="Disordered" evidence="1">
    <location>
        <begin position="90"/>
        <end position="109"/>
    </location>
</feature>
<proteinExistence type="predicted"/>
<dbReference type="EMBL" id="MRYD01000005">
    <property type="protein sequence ID" value="OSZ62038.1"/>
    <property type="molecule type" value="Genomic_DNA"/>
</dbReference>
<gene>
    <name evidence="2" type="ORF">OQI_01855</name>
</gene>
<keyword evidence="3" id="KW-1185">Reference proteome</keyword>
<comment type="caution">
    <text evidence="2">The sequence shown here is derived from an EMBL/GenBank/DDBJ whole genome shotgun (WGS) entry which is preliminary data.</text>
</comment>
<name>A0ABX3YSA3_9ACTN</name>
<evidence type="ECO:0000256" key="1">
    <source>
        <dbReference type="SAM" id="MobiDB-lite"/>
    </source>
</evidence>
<protein>
    <submittedName>
        <fullName evidence="2">Uncharacterized protein</fullName>
    </submittedName>
</protein>
<dbReference type="Proteomes" id="UP000194266">
    <property type="component" value="Unassembled WGS sequence"/>
</dbReference>
<feature type="compositionally biased region" description="Basic and acidic residues" evidence="1">
    <location>
        <begin position="98"/>
        <end position="109"/>
    </location>
</feature>
<sequence>MGQRQREVAELCGRLYAALWALERIGGRAGDLDKPGTPHYVISHGPETEFRKRLDEVGSRLYRARTGQPTAQASAAGLLQDIANFIPADGIPSGNFGTEERESFDRGLREQRTVYEEKLGDLLT</sequence>
<dbReference type="RefSeq" id="WP_086167581.1">
    <property type="nucleotide sequence ID" value="NZ_MRYD01000005.1"/>
</dbReference>
<evidence type="ECO:0000313" key="3">
    <source>
        <dbReference type="Proteomes" id="UP000194266"/>
    </source>
</evidence>
<organism evidence="2 3">
    <name type="scientific">Streptomyces pharetrae CZA14</name>
    <dbReference type="NCBI Taxonomy" id="1144883"/>
    <lineage>
        <taxon>Bacteria</taxon>
        <taxon>Bacillati</taxon>
        <taxon>Actinomycetota</taxon>
        <taxon>Actinomycetes</taxon>
        <taxon>Kitasatosporales</taxon>
        <taxon>Streptomycetaceae</taxon>
        <taxon>Streptomyces</taxon>
    </lineage>
</organism>
<reference evidence="2 3" key="1">
    <citation type="submission" date="2016-12" db="EMBL/GenBank/DDBJ databases">
        <title>Genome Mining:The Detection of Biosynthetic Gene Clusters to Aid in the Expression of Curamycin A produced by Streptomyces sp. strain CZA14.</title>
        <authorList>
            <person name="Durrell K.A."/>
            <person name="Kirby B.M."/>
            <person name="Khan W."/>
            <person name="Mthethwa T."/>
            <person name="Le Roes-Hill M."/>
        </authorList>
    </citation>
    <scope>NUCLEOTIDE SEQUENCE [LARGE SCALE GENOMIC DNA]</scope>
    <source>
        <strain evidence="2 3">CZA14</strain>
    </source>
</reference>
<evidence type="ECO:0000313" key="2">
    <source>
        <dbReference type="EMBL" id="OSZ62038.1"/>
    </source>
</evidence>
<accession>A0ABX3YSA3</accession>